<dbReference type="Pfam" id="PF07963">
    <property type="entry name" value="N_methyl"/>
    <property type="match status" value="1"/>
</dbReference>
<accession>A0A1G2P7F7</accession>
<keyword evidence="1" id="KW-0472">Membrane</keyword>
<dbReference type="InterPro" id="IPR045584">
    <property type="entry name" value="Pilin-like"/>
</dbReference>
<evidence type="ECO:0000313" key="3">
    <source>
        <dbReference type="Proteomes" id="UP000176881"/>
    </source>
</evidence>
<comment type="caution">
    <text evidence="2">The sequence shown here is derived from an EMBL/GenBank/DDBJ whole genome shotgun (WGS) entry which is preliminary data.</text>
</comment>
<evidence type="ECO:0008006" key="4">
    <source>
        <dbReference type="Google" id="ProtNLM"/>
    </source>
</evidence>
<dbReference type="SUPFAM" id="SSF54523">
    <property type="entry name" value="Pili subunits"/>
    <property type="match status" value="1"/>
</dbReference>
<feature type="transmembrane region" description="Helical" evidence="1">
    <location>
        <begin position="20"/>
        <end position="37"/>
    </location>
</feature>
<keyword evidence="1" id="KW-1133">Transmembrane helix</keyword>
<protein>
    <recommendedName>
        <fullName evidence="4">Type II secretion system protein GspH</fullName>
    </recommendedName>
</protein>
<reference evidence="2 3" key="1">
    <citation type="journal article" date="2016" name="Nat. Commun.">
        <title>Thousands of microbial genomes shed light on interconnected biogeochemical processes in an aquifer system.</title>
        <authorList>
            <person name="Anantharaman K."/>
            <person name="Brown C.T."/>
            <person name="Hug L.A."/>
            <person name="Sharon I."/>
            <person name="Castelle C.J."/>
            <person name="Probst A.J."/>
            <person name="Thomas B.C."/>
            <person name="Singh A."/>
            <person name="Wilkins M.J."/>
            <person name="Karaoz U."/>
            <person name="Brodie E.L."/>
            <person name="Williams K.H."/>
            <person name="Hubbard S.S."/>
            <person name="Banfield J.F."/>
        </authorList>
    </citation>
    <scope>NUCLEOTIDE SEQUENCE [LARGE SCALE GENOMIC DNA]</scope>
</reference>
<name>A0A1G2P7F7_9BACT</name>
<evidence type="ECO:0000256" key="1">
    <source>
        <dbReference type="SAM" id="Phobius"/>
    </source>
</evidence>
<dbReference type="InterPro" id="IPR012902">
    <property type="entry name" value="N_methyl_site"/>
</dbReference>
<gene>
    <name evidence="2" type="ORF">A3G59_03450</name>
</gene>
<sequence>MSLTKFIKIIIVSAKKGFTLAEMLVVIGIISIMATIVTSNNTEFITNVTLTNLAYDMALTFREAQSGGVNIRSFQTGTVIPNGYGVHFYKTQLVGASGIPNNTSYLIFADLASGTTPDKFDDGASTGTNITGAPELLSRFTLTRGVIIEKFCVTDMGDTEKCVGDGVDTIKYLNVVFKRPNPDAIFTTDLSESYKKAKVCLLAPSGLRRIVSVELTGQISVKTSSSCP</sequence>
<organism evidence="2 3">
    <name type="scientific">Candidatus Taylorbacteria bacterium RIFCSPLOWO2_12_FULL_47_20</name>
    <dbReference type="NCBI Taxonomy" id="1802335"/>
    <lineage>
        <taxon>Bacteria</taxon>
        <taxon>Candidatus Tayloriibacteriota</taxon>
    </lineage>
</organism>
<proteinExistence type="predicted"/>
<dbReference type="EMBL" id="MHSN01000045">
    <property type="protein sequence ID" value="OHA43659.1"/>
    <property type="molecule type" value="Genomic_DNA"/>
</dbReference>
<dbReference type="Proteomes" id="UP000176881">
    <property type="component" value="Unassembled WGS sequence"/>
</dbReference>
<dbReference type="NCBIfam" id="TIGR02532">
    <property type="entry name" value="IV_pilin_GFxxxE"/>
    <property type="match status" value="1"/>
</dbReference>
<evidence type="ECO:0000313" key="2">
    <source>
        <dbReference type="EMBL" id="OHA43659.1"/>
    </source>
</evidence>
<keyword evidence="1" id="KW-0812">Transmembrane</keyword>
<dbReference type="AlphaFoldDB" id="A0A1G2P7F7"/>
<dbReference type="STRING" id="1802335.A3G59_03450"/>